<accession>A0ABP6ZB32</accession>
<evidence type="ECO:0000256" key="1">
    <source>
        <dbReference type="ARBA" id="ARBA00023015"/>
    </source>
</evidence>
<dbReference type="Gene3D" id="1.10.357.10">
    <property type="entry name" value="Tetracycline Repressor, domain 2"/>
    <property type="match status" value="1"/>
</dbReference>
<dbReference type="PROSITE" id="PS50977">
    <property type="entry name" value="HTH_TETR_2"/>
    <property type="match status" value="1"/>
</dbReference>
<feature type="DNA-binding region" description="H-T-H motif" evidence="4">
    <location>
        <begin position="62"/>
        <end position="81"/>
    </location>
</feature>
<dbReference type="PANTHER" id="PTHR30055">
    <property type="entry name" value="HTH-TYPE TRANSCRIPTIONAL REGULATOR RUTR"/>
    <property type="match status" value="1"/>
</dbReference>
<evidence type="ECO:0000313" key="8">
    <source>
        <dbReference type="Proteomes" id="UP001501074"/>
    </source>
</evidence>
<dbReference type="InterPro" id="IPR049445">
    <property type="entry name" value="TetR_SbtR-like_C"/>
</dbReference>
<dbReference type="PRINTS" id="PR00455">
    <property type="entry name" value="HTHTETR"/>
</dbReference>
<dbReference type="EMBL" id="BAAAZO010000002">
    <property type="protein sequence ID" value="GAA3602641.1"/>
    <property type="molecule type" value="Genomic_DNA"/>
</dbReference>
<dbReference type="Pfam" id="PF21597">
    <property type="entry name" value="TetR_C_43"/>
    <property type="match status" value="1"/>
</dbReference>
<gene>
    <name evidence="7" type="ORF">GCM10022223_18000</name>
</gene>
<proteinExistence type="predicted"/>
<comment type="caution">
    <text evidence="7">The sequence shown here is derived from an EMBL/GenBank/DDBJ whole genome shotgun (WGS) entry which is preliminary data.</text>
</comment>
<dbReference type="PANTHER" id="PTHR30055:SF234">
    <property type="entry name" value="HTH-TYPE TRANSCRIPTIONAL REGULATOR BETI"/>
    <property type="match status" value="1"/>
</dbReference>
<dbReference type="InterPro" id="IPR050109">
    <property type="entry name" value="HTH-type_TetR-like_transc_reg"/>
</dbReference>
<reference evidence="8" key="1">
    <citation type="journal article" date="2019" name="Int. J. Syst. Evol. Microbiol.">
        <title>The Global Catalogue of Microorganisms (GCM) 10K type strain sequencing project: providing services to taxonomists for standard genome sequencing and annotation.</title>
        <authorList>
            <consortium name="The Broad Institute Genomics Platform"/>
            <consortium name="The Broad Institute Genome Sequencing Center for Infectious Disease"/>
            <person name="Wu L."/>
            <person name="Ma J."/>
        </authorList>
    </citation>
    <scope>NUCLEOTIDE SEQUENCE [LARGE SCALE GENOMIC DNA]</scope>
    <source>
        <strain evidence="8">JCM 16902</strain>
    </source>
</reference>
<dbReference type="InterPro" id="IPR001647">
    <property type="entry name" value="HTH_TetR"/>
</dbReference>
<dbReference type="InterPro" id="IPR009057">
    <property type="entry name" value="Homeodomain-like_sf"/>
</dbReference>
<evidence type="ECO:0000256" key="4">
    <source>
        <dbReference type="PROSITE-ProRule" id="PRU00335"/>
    </source>
</evidence>
<feature type="domain" description="HTH tetR-type" evidence="6">
    <location>
        <begin position="40"/>
        <end position="99"/>
    </location>
</feature>
<dbReference type="SUPFAM" id="SSF46689">
    <property type="entry name" value="Homeodomain-like"/>
    <property type="match status" value="1"/>
</dbReference>
<dbReference type="Proteomes" id="UP001501074">
    <property type="component" value="Unassembled WGS sequence"/>
</dbReference>
<dbReference type="SUPFAM" id="SSF48498">
    <property type="entry name" value="Tetracyclin repressor-like, C-terminal domain"/>
    <property type="match status" value="1"/>
</dbReference>
<dbReference type="RefSeq" id="WP_269327450.1">
    <property type="nucleotide sequence ID" value="NZ_BAAAZO010000002.1"/>
</dbReference>
<feature type="region of interest" description="Disordered" evidence="5">
    <location>
        <begin position="1"/>
        <end position="32"/>
    </location>
</feature>
<dbReference type="Pfam" id="PF00440">
    <property type="entry name" value="TetR_N"/>
    <property type="match status" value="1"/>
</dbReference>
<evidence type="ECO:0000256" key="2">
    <source>
        <dbReference type="ARBA" id="ARBA00023125"/>
    </source>
</evidence>
<name>A0ABP6ZB32_9ACTN</name>
<keyword evidence="8" id="KW-1185">Reference proteome</keyword>
<keyword evidence="1" id="KW-0805">Transcription regulation</keyword>
<evidence type="ECO:0000259" key="6">
    <source>
        <dbReference type="PROSITE" id="PS50977"/>
    </source>
</evidence>
<keyword evidence="2 4" id="KW-0238">DNA-binding</keyword>
<evidence type="ECO:0000256" key="5">
    <source>
        <dbReference type="SAM" id="MobiDB-lite"/>
    </source>
</evidence>
<organism evidence="7 8">
    <name type="scientific">Kineosporia mesophila</name>
    <dbReference type="NCBI Taxonomy" id="566012"/>
    <lineage>
        <taxon>Bacteria</taxon>
        <taxon>Bacillati</taxon>
        <taxon>Actinomycetota</taxon>
        <taxon>Actinomycetes</taxon>
        <taxon>Kineosporiales</taxon>
        <taxon>Kineosporiaceae</taxon>
        <taxon>Kineosporia</taxon>
    </lineage>
</organism>
<evidence type="ECO:0000313" key="7">
    <source>
        <dbReference type="EMBL" id="GAA3602641.1"/>
    </source>
</evidence>
<protein>
    <submittedName>
        <fullName evidence="7">TetR/AcrR family transcriptional regulator</fullName>
    </submittedName>
</protein>
<dbReference type="InterPro" id="IPR036271">
    <property type="entry name" value="Tet_transcr_reg_TetR-rel_C_sf"/>
</dbReference>
<evidence type="ECO:0000256" key="3">
    <source>
        <dbReference type="ARBA" id="ARBA00023163"/>
    </source>
</evidence>
<sequence>MAPRSSHKNADRQPSAGRPAEPADEHVGTIPAAALRTDARRNRERILQAARAAFSARGIDVPVTAIANRAGVGTATLYRHFPSRAALVTEAFSEQMAHCVEVLESALNDPDPWRGFCRVIEEVFVMQATDRGFTTAFLAQFPEAVDYERSRTYAEDGVAHLVRRAQETGQLRPDFDPADVTMALLANSGLVAATQEGSVEASRRLAAYFLQAFHVGIDEPLPPAVALELRQIHEGPKTR</sequence>
<keyword evidence="3" id="KW-0804">Transcription</keyword>